<sequence length="187" mass="20793">MVCGIDYGSKMAGTTSVCYIKEGVVKIERSTKKQDADAMILAFCQREQPELIALDAPLSLPGVYSAKDGFQDYFYRVCDKELKAMSPMFLGGLTARAMKLKAMLSEIKIIEAYPVFRAKALELHKFGYRGKTPDIKAILNKLGGVFATAEILSSHDMDALLCLEIGQRFLQKKTQRSGLVEEGVIYY</sequence>
<name>A0A150XB62_9BACT</name>
<keyword evidence="2" id="KW-1185">Reference proteome</keyword>
<dbReference type="EMBL" id="LRPC01000012">
    <property type="protein sequence ID" value="KYG75957.1"/>
    <property type="molecule type" value="Genomic_DNA"/>
</dbReference>
<evidence type="ECO:0000313" key="2">
    <source>
        <dbReference type="Proteomes" id="UP000075606"/>
    </source>
</evidence>
<accession>A0A150XB62</accession>
<dbReference type="Proteomes" id="UP000075606">
    <property type="component" value="Unassembled WGS sequence"/>
</dbReference>
<comment type="caution">
    <text evidence="1">The sequence shown here is derived from an EMBL/GenBank/DDBJ whole genome shotgun (WGS) entry which is preliminary data.</text>
</comment>
<gene>
    <name evidence="1" type="ORF">AWW68_09010</name>
</gene>
<dbReference type="STRING" id="333140.AWW68_09010"/>
<dbReference type="AlphaFoldDB" id="A0A150XB62"/>
<protein>
    <recommendedName>
        <fullName evidence="3">DUF429 domain-containing protein</fullName>
    </recommendedName>
</protein>
<evidence type="ECO:0000313" key="1">
    <source>
        <dbReference type="EMBL" id="KYG75957.1"/>
    </source>
</evidence>
<proteinExistence type="predicted"/>
<reference evidence="1 2" key="1">
    <citation type="submission" date="2016-01" db="EMBL/GenBank/DDBJ databases">
        <title>Genome sequencing of Roseivirga spongicola UST030701-084.</title>
        <authorList>
            <person name="Selvaratnam C."/>
            <person name="Thevarajoo S."/>
            <person name="Goh K.M."/>
            <person name="Ee R."/>
            <person name="Chan K.-G."/>
            <person name="Chong C.S."/>
        </authorList>
    </citation>
    <scope>NUCLEOTIDE SEQUENCE [LARGE SCALE GENOMIC DNA]</scope>
    <source>
        <strain evidence="1 2">UST030701-084</strain>
    </source>
</reference>
<evidence type="ECO:0008006" key="3">
    <source>
        <dbReference type="Google" id="ProtNLM"/>
    </source>
</evidence>
<organism evidence="1 2">
    <name type="scientific">Roseivirga spongicola</name>
    <dbReference type="NCBI Taxonomy" id="333140"/>
    <lineage>
        <taxon>Bacteria</taxon>
        <taxon>Pseudomonadati</taxon>
        <taxon>Bacteroidota</taxon>
        <taxon>Cytophagia</taxon>
        <taxon>Cytophagales</taxon>
        <taxon>Roseivirgaceae</taxon>
        <taxon>Roseivirga</taxon>
    </lineage>
</organism>